<gene>
    <name evidence="1" type="ORF">CE91St16_27360</name>
</gene>
<sequence length="111" mass="13165">MEWNSKEKKELIKLYPKYTAKELEVKFKRSSKAIHRMANLLGIYKTANKVPPGLYDVGLRFMIVHCRVRADNKKNAKYRAIEKVERSILKRQSIKNYVFFSKSTVEKIKKQ</sequence>
<accession>A0AA37KS16</accession>
<protein>
    <submittedName>
        <fullName evidence="1">Uncharacterized protein</fullName>
    </submittedName>
</protein>
<reference evidence="1" key="1">
    <citation type="submission" date="2022-01" db="EMBL/GenBank/DDBJ databases">
        <title>Novel bile acid biosynthetic pathways are enriched in the microbiome of centenarians.</title>
        <authorList>
            <person name="Sato Y."/>
            <person name="Atarashi K."/>
            <person name="Plichta R.D."/>
            <person name="Arai Y."/>
            <person name="Sasajima S."/>
            <person name="Kearney M.S."/>
            <person name="Suda W."/>
            <person name="Takeshita K."/>
            <person name="Sasaki T."/>
            <person name="Okamoto S."/>
            <person name="Skelly N.A."/>
            <person name="Okamura Y."/>
            <person name="Vlamakis H."/>
            <person name="Li Y."/>
            <person name="Tanoue T."/>
            <person name="Takei H."/>
            <person name="Nittono H."/>
            <person name="Narushima S."/>
            <person name="Irie J."/>
            <person name="Itoh H."/>
            <person name="Moriya K."/>
            <person name="Sugiura Y."/>
            <person name="Suematsu M."/>
            <person name="Moritoki N."/>
            <person name="Shibata S."/>
            <person name="Littman R.D."/>
            <person name="Fischbach A.M."/>
            <person name="Uwamino Y."/>
            <person name="Inoue T."/>
            <person name="Honda A."/>
            <person name="Hattori M."/>
            <person name="Murai T."/>
            <person name="Xavier J.R."/>
            <person name="Hirose N."/>
            <person name="Honda K."/>
        </authorList>
    </citation>
    <scope>NUCLEOTIDE SEQUENCE</scope>
    <source>
        <strain evidence="1">CE91-St16</strain>
    </source>
</reference>
<evidence type="ECO:0000313" key="2">
    <source>
        <dbReference type="Proteomes" id="UP001055105"/>
    </source>
</evidence>
<dbReference type="Proteomes" id="UP001055105">
    <property type="component" value="Unassembled WGS sequence"/>
</dbReference>
<dbReference type="EMBL" id="BQOL01000002">
    <property type="protein sequence ID" value="GKI19828.1"/>
    <property type="molecule type" value="Genomic_DNA"/>
</dbReference>
<organism evidence="1 2">
    <name type="scientific">Alistipes finegoldii</name>
    <dbReference type="NCBI Taxonomy" id="214856"/>
    <lineage>
        <taxon>Bacteria</taxon>
        <taxon>Pseudomonadati</taxon>
        <taxon>Bacteroidota</taxon>
        <taxon>Bacteroidia</taxon>
        <taxon>Bacteroidales</taxon>
        <taxon>Rikenellaceae</taxon>
        <taxon>Alistipes</taxon>
    </lineage>
</organism>
<dbReference type="RefSeq" id="WP_039939826.1">
    <property type="nucleotide sequence ID" value="NZ_AP025581.1"/>
</dbReference>
<proteinExistence type="predicted"/>
<evidence type="ECO:0000313" key="1">
    <source>
        <dbReference type="EMBL" id="GKI19828.1"/>
    </source>
</evidence>
<dbReference type="AlphaFoldDB" id="A0AA37KS16"/>
<comment type="caution">
    <text evidence="1">The sequence shown here is derived from an EMBL/GenBank/DDBJ whole genome shotgun (WGS) entry which is preliminary data.</text>
</comment>
<name>A0AA37KS16_9BACT</name>